<feature type="compositionally biased region" description="Low complexity" evidence="1">
    <location>
        <begin position="187"/>
        <end position="206"/>
    </location>
</feature>
<feature type="compositionally biased region" description="Basic and acidic residues" evidence="1">
    <location>
        <begin position="50"/>
        <end position="62"/>
    </location>
</feature>
<feature type="compositionally biased region" description="Basic residues" evidence="1">
    <location>
        <begin position="167"/>
        <end position="176"/>
    </location>
</feature>
<dbReference type="EMBL" id="CADCWE010000244">
    <property type="protein sequence ID" value="CAA9561141.1"/>
    <property type="molecule type" value="Genomic_DNA"/>
</dbReference>
<evidence type="ECO:0000256" key="1">
    <source>
        <dbReference type="SAM" id="MobiDB-lite"/>
    </source>
</evidence>
<feature type="non-terminal residue" evidence="2">
    <location>
        <position position="1"/>
    </location>
</feature>
<sequence>GRPGGPAAERRPSAVRRRGLWRCERVVPARLRRRRPHPAHPRRTPPAARRRPDHDRRSPDRVPRRRRSATGADGSPPMGLGAHGRRRGRRRRRRAAVGGIAIGGGGDGGGRCWMGFRALLGPDRRRGRRVRRSAGPIASLRAARLRAAGLRIPGPGGDPGGSDRPRVCRRRGRRPGGRTDAARDGAARSGLSGRARPPAPTRSRATVSRTGGGRRRDPGFAGGGGRRGPRPAAGAGPARSVAGRRGGAGG</sequence>
<feature type="region of interest" description="Disordered" evidence="1">
    <location>
        <begin position="149"/>
        <end position="250"/>
    </location>
</feature>
<feature type="non-terminal residue" evidence="2">
    <location>
        <position position="250"/>
    </location>
</feature>
<feature type="compositionally biased region" description="Basic residues" evidence="1">
    <location>
        <begin position="83"/>
        <end position="95"/>
    </location>
</feature>
<gene>
    <name evidence="2" type="ORF">AVDCRST_MAG73-3715</name>
</gene>
<feature type="region of interest" description="Disordered" evidence="1">
    <location>
        <begin position="1"/>
        <end position="107"/>
    </location>
</feature>
<proteinExistence type="predicted"/>
<organism evidence="2">
    <name type="scientific">uncultured Thermomicrobiales bacterium</name>
    <dbReference type="NCBI Taxonomy" id="1645740"/>
    <lineage>
        <taxon>Bacteria</taxon>
        <taxon>Pseudomonadati</taxon>
        <taxon>Thermomicrobiota</taxon>
        <taxon>Thermomicrobia</taxon>
        <taxon>Thermomicrobiales</taxon>
        <taxon>environmental samples</taxon>
    </lineage>
</organism>
<feature type="compositionally biased region" description="Low complexity" evidence="1">
    <location>
        <begin position="230"/>
        <end position="243"/>
    </location>
</feature>
<feature type="compositionally biased region" description="Basic residues" evidence="1">
    <location>
        <begin position="30"/>
        <end position="49"/>
    </location>
</feature>
<accession>A0A6J4UVJ4</accession>
<evidence type="ECO:0000313" key="2">
    <source>
        <dbReference type="EMBL" id="CAA9561141.1"/>
    </source>
</evidence>
<name>A0A6J4UVJ4_9BACT</name>
<reference evidence="2" key="1">
    <citation type="submission" date="2020-02" db="EMBL/GenBank/DDBJ databases">
        <authorList>
            <person name="Meier V. D."/>
        </authorList>
    </citation>
    <scope>NUCLEOTIDE SEQUENCE</scope>
    <source>
        <strain evidence="2">AVDCRST_MAG73</strain>
    </source>
</reference>
<protein>
    <submittedName>
        <fullName evidence="2">Uncharacterized protein</fullName>
    </submittedName>
</protein>
<dbReference type="AlphaFoldDB" id="A0A6J4UVJ4"/>